<dbReference type="SMART" id="SM01115">
    <property type="entry name" value="cwf21"/>
    <property type="match status" value="1"/>
</dbReference>
<dbReference type="EnsemblMetazoa" id="XM_003425612">
    <property type="protein sequence ID" value="XP_003425660"/>
    <property type="gene ID" value="LOC100677914"/>
</dbReference>
<evidence type="ECO:0000256" key="3">
    <source>
        <dbReference type="ARBA" id="ARBA00022664"/>
    </source>
</evidence>
<evidence type="ECO:0000256" key="1">
    <source>
        <dbReference type="ARBA" id="ARBA00004123"/>
    </source>
</evidence>
<dbReference type="RefSeq" id="XP_003425660.1">
    <property type="nucleotide sequence ID" value="XM_003425612.5"/>
</dbReference>
<keyword evidence="3" id="KW-0507">mRNA processing</keyword>
<comment type="subcellular location">
    <subcellularLocation>
        <location evidence="1">Nucleus</location>
    </subcellularLocation>
</comment>
<dbReference type="KEGG" id="nvi:100677914"/>
<dbReference type="Gene3D" id="6.10.140.420">
    <property type="match status" value="1"/>
</dbReference>
<sequence length="158" mass="18104">MYNGVGLPTPRGSGTSGHVQRNCAVLHKREKTKHSEEHKADPINRQPNKEILEHTRKREIEVKCLELSDTLEEQGYTEEEIENKVQSYRKILLEDYNKSKRDKQVDEYGRPIVRDSHQTAEAQLERNAKLREAFGLSAEDQAQVESLNDTTASSKTQS</sequence>
<proteinExistence type="inferred from homology"/>
<dbReference type="GeneID" id="100677914"/>
<evidence type="ECO:0000256" key="7">
    <source>
        <dbReference type="SAM" id="MobiDB-lite"/>
    </source>
</evidence>
<dbReference type="PANTHER" id="PTHR36562">
    <property type="entry name" value="SERINE/ARGININE REPETITIVE MATRIX 2"/>
    <property type="match status" value="1"/>
</dbReference>
<evidence type="ECO:0000256" key="5">
    <source>
        <dbReference type="ARBA" id="ARBA00023187"/>
    </source>
</evidence>
<accession>A0A7M7H1S8</accession>
<dbReference type="InterPro" id="IPR051372">
    <property type="entry name" value="CWC21"/>
</dbReference>
<evidence type="ECO:0000313" key="9">
    <source>
        <dbReference type="EnsemblMetazoa" id="XP_008203466"/>
    </source>
</evidence>
<feature type="domain" description="CWF21" evidence="8">
    <location>
        <begin position="52"/>
        <end position="97"/>
    </location>
</feature>
<dbReference type="Proteomes" id="UP000002358">
    <property type="component" value="Chromosome 3"/>
</dbReference>
<dbReference type="EnsemblMetazoa" id="XM_008205244">
    <property type="protein sequence ID" value="XP_008203466"/>
    <property type="gene ID" value="LOC100677914"/>
</dbReference>
<dbReference type="PANTHER" id="PTHR36562:SF5">
    <property type="entry name" value="SERINE_ARGININE REPETITIVE MATRIX 2"/>
    <property type="match status" value="1"/>
</dbReference>
<evidence type="ECO:0000259" key="8">
    <source>
        <dbReference type="SMART" id="SM01115"/>
    </source>
</evidence>
<dbReference type="RefSeq" id="XP_008203466.1">
    <property type="nucleotide sequence ID" value="XM_008205244.4"/>
</dbReference>
<keyword evidence="6" id="KW-0539">Nucleus</keyword>
<feature type="region of interest" description="Disordered" evidence="7">
    <location>
        <begin position="29"/>
        <end position="52"/>
    </location>
</feature>
<dbReference type="GO" id="GO:0008380">
    <property type="term" value="P:RNA splicing"/>
    <property type="evidence" value="ECO:0007669"/>
    <property type="project" value="UniProtKB-KW"/>
</dbReference>
<reference evidence="9" key="1">
    <citation type="submission" date="2021-01" db="UniProtKB">
        <authorList>
            <consortium name="EnsemblMetazoa"/>
        </authorList>
    </citation>
    <scope>IDENTIFICATION</scope>
</reference>
<comment type="similarity">
    <text evidence="2">Belongs to the CWC21 family.</text>
</comment>
<dbReference type="InterPro" id="IPR013170">
    <property type="entry name" value="mRNA_splic_Cwf21_dom"/>
</dbReference>
<name>A0A7M7H1S8_NASVI</name>
<keyword evidence="5" id="KW-0508">mRNA splicing</keyword>
<keyword evidence="4" id="KW-0747">Spliceosome</keyword>
<evidence type="ECO:0000256" key="2">
    <source>
        <dbReference type="ARBA" id="ARBA00005954"/>
    </source>
</evidence>
<dbReference type="CDD" id="cd21373">
    <property type="entry name" value="cwf21_SRRM2-like"/>
    <property type="match status" value="1"/>
</dbReference>
<keyword evidence="10" id="KW-1185">Reference proteome</keyword>
<dbReference type="InParanoid" id="A0A7M7H1S8"/>
<feature type="region of interest" description="Disordered" evidence="7">
    <location>
        <begin position="99"/>
        <end position="120"/>
    </location>
</feature>
<dbReference type="Pfam" id="PF08312">
    <property type="entry name" value="cwf21"/>
    <property type="match status" value="1"/>
</dbReference>
<feature type="compositionally biased region" description="Basic and acidic residues" evidence="7">
    <location>
        <begin position="33"/>
        <end position="52"/>
    </location>
</feature>
<dbReference type="GO" id="GO:0006397">
    <property type="term" value="P:mRNA processing"/>
    <property type="evidence" value="ECO:0007669"/>
    <property type="project" value="UniProtKB-KW"/>
</dbReference>
<protein>
    <recommendedName>
        <fullName evidence="8">CWF21 domain-containing protein</fullName>
    </recommendedName>
</protein>
<evidence type="ECO:0000256" key="6">
    <source>
        <dbReference type="ARBA" id="ARBA00023242"/>
    </source>
</evidence>
<dbReference type="AlphaFoldDB" id="A0A7M7H1S8"/>
<organism evidence="9 10">
    <name type="scientific">Nasonia vitripennis</name>
    <name type="common">Parasitic wasp</name>
    <dbReference type="NCBI Taxonomy" id="7425"/>
    <lineage>
        <taxon>Eukaryota</taxon>
        <taxon>Metazoa</taxon>
        <taxon>Ecdysozoa</taxon>
        <taxon>Arthropoda</taxon>
        <taxon>Hexapoda</taxon>
        <taxon>Insecta</taxon>
        <taxon>Pterygota</taxon>
        <taxon>Neoptera</taxon>
        <taxon>Endopterygota</taxon>
        <taxon>Hymenoptera</taxon>
        <taxon>Apocrita</taxon>
        <taxon>Proctotrupomorpha</taxon>
        <taxon>Chalcidoidea</taxon>
        <taxon>Pteromalidae</taxon>
        <taxon>Pteromalinae</taxon>
        <taxon>Nasonia</taxon>
    </lineage>
</organism>
<evidence type="ECO:0000313" key="10">
    <source>
        <dbReference type="Proteomes" id="UP000002358"/>
    </source>
</evidence>
<evidence type="ECO:0000256" key="4">
    <source>
        <dbReference type="ARBA" id="ARBA00022728"/>
    </source>
</evidence>
<dbReference type="GO" id="GO:0005681">
    <property type="term" value="C:spliceosomal complex"/>
    <property type="evidence" value="ECO:0007669"/>
    <property type="project" value="UniProtKB-KW"/>
</dbReference>